<sequence>MDDLHDRTLLIKAKGGLGNRMLSAICGLIFADLTGRGPVIDWRDGSYAPEGENAYPLLFDAPEGMAAPDAFDDWQGAVSPATWQGSLDVPAARMVHRHDPAAHSSARIYRRFCTDLSRLDAPQALAVFWCYLPKFARLAPHLRRDPRFARRARSAIIEDYLARYFTPNARVRAAVETEIAAMGRPHLGVHVRYTDRKVPVHRIEAALDRKLKDQPDAAIFLATDSAEIQDRFAQRYGGRMHSTDKYLAADGARLHEMFSGPDGVTKQTEAENALIDILLLSRSSHLVCSRHSTFAETAILYGAMTGRVTDIDRLNPKVVIKRTVQDYL</sequence>
<keyword evidence="2" id="KW-1185">Reference proteome</keyword>
<protein>
    <recommendedName>
        <fullName evidence="3">Nodulation protein Z (NodZ)</fullName>
    </recommendedName>
</protein>
<proteinExistence type="predicted"/>
<dbReference type="Gene3D" id="3.40.50.11350">
    <property type="match status" value="1"/>
</dbReference>
<comment type="caution">
    <text evidence="1">The sequence shown here is derived from an EMBL/GenBank/DDBJ whole genome shotgun (WGS) entry which is preliminary data.</text>
</comment>
<name>A0A327XSD9_9RHOB</name>
<dbReference type="GO" id="GO:0046921">
    <property type="term" value="F:alpha-(1-&gt;6)-fucosyltransferase activity"/>
    <property type="evidence" value="ECO:0007669"/>
    <property type="project" value="TreeGrafter"/>
</dbReference>
<organism evidence="1 2">
    <name type="scientific">Salipiger aestuarii</name>
    <dbReference type="NCBI Taxonomy" id="568098"/>
    <lineage>
        <taxon>Bacteria</taxon>
        <taxon>Pseudomonadati</taxon>
        <taxon>Pseudomonadota</taxon>
        <taxon>Alphaproteobacteria</taxon>
        <taxon>Rhodobacterales</taxon>
        <taxon>Roseobacteraceae</taxon>
        <taxon>Salipiger</taxon>
    </lineage>
</organism>
<evidence type="ECO:0000313" key="1">
    <source>
        <dbReference type="EMBL" id="RAK11673.1"/>
    </source>
</evidence>
<dbReference type="GO" id="GO:0006487">
    <property type="term" value="P:protein N-linked glycosylation"/>
    <property type="evidence" value="ECO:0007669"/>
    <property type="project" value="TreeGrafter"/>
</dbReference>
<evidence type="ECO:0008006" key="3">
    <source>
        <dbReference type="Google" id="ProtNLM"/>
    </source>
</evidence>
<dbReference type="EMBL" id="QLMG01000047">
    <property type="protein sequence ID" value="RAK11673.1"/>
    <property type="molecule type" value="Genomic_DNA"/>
</dbReference>
<dbReference type="PANTHER" id="PTHR13132:SF29">
    <property type="entry name" value="ALPHA-(1,6)-FUCOSYLTRANSFERASE"/>
    <property type="match status" value="1"/>
</dbReference>
<dbReference type="Proteomes" id="UP000249165">
    <property type="component" value="Unassembled WGS sequence"/>
</dbReference>
<accession>A0A327XSD9</accession>
<dbReference type="RefSeq" id="WP_111551069.1">
    <property type="nucleotide sequence ID" value="NZ_LIQE01000045.1"/>
</dbReference>
<reference evidence="1 2" key="1">
    <citation type="submission" date="2018-06" db="EMBL/GenBank/DDBJ databases">
        <title>Genomic Encyclopedia of Archaeal and Bacterial Type Strains, Phase II (KMG-II): from individual species to whole genera.</title>
        <authorList>
            <person name="Goeker M."/>
        </authorList>
    </citation>
    <scope>NUCLEOTIDE SEQUENCE [LARGE SCALE GENOMIC DNA]</scope>
    <source>
        <strain evidence="1 2">DSM 22011</strain>
    </source>
</reference>
<dbReference type="OrthoDB" id="7405520at2"/>
<dbReference type="AlphaFoldDB" id="A0A327XSD9"/>
<evidence type="ECO:0000313" key="2">
    <source>
        <dbReference type="Proteomes" id="UP000249165"/>
    </source>
</evidence>
<dbReference type="Gene3D" id="3.40.50.11340">
    <property type="match status" value="1"/>
</dbReference>
<dbReference type="PANTHER" id="PTHR13132">
    <property type="entry name" value="ALPHA- 1,6 -FUCOSYLTRANSFERASE"/>
    <property type="match status" value="1"/>
</dbReference>
<gene>
    <name evidence="1" type="ORF">ATI53_10479</name>
</gene>